<evidence type="ECO:0000313" key="3">
    <source>
        <dbReference type="Proteomes" id="UP000242917"/>
    </source>
</evidence>
<evidence type="ECO:0000256" key="1">
    <source>
        <dbReference type="SAM" id="Phobius"/>
    </source>
</evidence>
<keyword evidence="1" id="KW-1133">Transmembrane helix</keyword>
<evidence type="ECO:0000313" key="2">
    <source>
        <dbReference type="EMBL" id="AUG48329.1"/>
    </source>
</evidence>
<dbReference type="InterPro" id="IPR040493">
    <property type="entry name" value="DUF5518"/>
</dbReference>
<feature type="transmembrane region" description="Helical" evidence="1">
    <location>
        <begin position="36"/>
        <end position="52"/>
    </location>
</feature>
<keyword evidence="1" id="KW-0812">Transmembrane</keyword>
<keyword evidence="1" id="KW-0472">Membrane</keyword>
<protein>
    <recommendedName>
        <fullName evidence="4">DUF5518 domain-containing protein</fullName>
    </recommendedName>
</protein>
<feature type="transmembrane region" description="Helical" evidence="1">
    <location>
        <begin position="92"/>
        <end position="120"/>
    </location>
</feature>
<gene>
    <name evidence="2" type="ORF">BVU17_12645</name>
</gene>
<reference evidence="2 3" key="1">
    <citation type="submission" date="2017-01" db="EMBL/GenBank/DDBJ databases">
        <title>A Red Light-Sensitive Sensory Rhodopsin I From Haloarcula taiwanensis, A New Haloarchaeon Isolated From Taiwan.</title>
        <authorList>
            <person name="Yang C.-S."/>
            <person name="Han Y.-A."/>
            <person name="Chen P.-C."/>
            <person name="Ng W.V."/>
            <person name="Chen T.-W."/>
        </authorList>
    </citation>
    <scope>NUCLEOTIDE SEQUENCE [LARGE SCALE GENOMIC DNA]</scope>
    <source>
        <strain evidence="2 3">Taiwanensis</strain>
    </source>
</reference>
<dbReference type="EMBL" id="CP019154">
    <property type="protein sequence ID" value="AUG48329.1"/>
    <property type="molecule type" value="Genomic_DNA"/>
</dbReference>
<accession>A0A2H5A0S4</accession>
<sequence>MSLQLDRSDTWTCALLGGLLAAPFTALQVIQSPDSIMFNMVVVGGALAGYLVKRRGGNGTATGLRAGFVGGLPALWGVAEFVWSIPSVANPLWFQAVGVAMGLSVGALAMLIPALGGALAGRFGGWLAERQGHPRVPAAGG</sequence>
<name>A0A2H5A0S4_9EURY</name>
<dbReference type="Pfam" id="PF17647">
    <property type="entry name" value="DUF5518"/>
    <property type="match status" value="1"/>
</dbReference>
<organism evidence="2 3">
    <name type="scientific">Haloarcula taiwanensis</name>
    <dbReference type="NCBI Taxonomy" id="1932004"/>
    <lineage>
        <taxon>Archaea</taxon>
        <taxon>Methanobacteriati</taxon>
        <taxon>Methanobacteriota</taxon>
        <taxon>Stenosarchaea group</taxon>
        <taxon>Halobacteria</taxon>
        <taxon>Halobacteriales</taxon>
        <taxon>Haloarculaceae</taxon>
        <taxon>Haloarcula</taxon>
    </lineage>
</organism>
<keyword evidence="3" id="KW-1185">Reference proteome</keyword>
<dbReference type="KEGG" id="hta:BVU17_12645"/>
<dbReference type="AlphaFoldDB" id="A0A2H5A0S4"/>
<proteinExistence type="predicted"/>
<feature type="transmembrane region" description="Helical" evidence="1">
    <location>
        <begin position="64"/>
        <end position="86"/>
    </location>
</feature>
<dbReference type="OrthoDB" id="222327at2157"/>
<evidence type="ECO:0008006" key="4">
    <source>
        <dbReference type="Google" id="ProtNLM"/>
    </source>
</evidence>
<dbReference type="Proteomes" id="UP000242917">
    <property type="component" value="Chromosome I"/>
</dbReference>